<feature type="transmembrane region" description="Helical" evidence="9">
    <location>
        <begin position="636"/>
        <end position="658"/>
    </location>
</feature>
<dbReference type="EMBL" id="JAAAJB010000370">
    <property type="protein sequence ID" value="KAG0257235.1"/>
    <property type="molecule type" value="Genomic_DNA"/>
</dbReference>
<feature type="transmembrane region" description="Helical" evidence="9">
    <location>
        <begin position="130"/>
        <end position="152"/>
    </location>
</feature>
<feature type="region of interest" description="Disordered" evidence="8">
    <location>
        <begin position="541"/>
        <end position="566"/>
    </location>
</feature>
<dbReference type="InterPro" id="IPR031155">
    <property type="entry name" value="DUR"/>
</dbReference>
<dbReference type="AlphaFoldDB" id="A0A9P6Q0U1"/>
<accession>A0A9P6Q0U1</accession>
<evidence type="ECO:0000256" key="9">
    <source>
        <dbReference type="SAM" id="Phobius"/>
    </source>
</evidence>
<dbReference type="PANTHER" id="PTHR46154:SF4">
    <property type="entry name" value="UREA ACTIVE TRANSPORTER"/>
    <property type="match status" value="1"/>
</dbReference>
<dbReference type="GO" id="GO:0005886">
    <property type="term" value="C:plasma membrane"/>
    <property type="evidence" value="ECO:0007669"/>
    <property type="project" value="TreeGrafter"/>
</dbReference>
<dbReference type="NCBIfam" id="TIGR00813">
    <property type="entry name" value="sss"/>
    <property type="match status" value="1"/>
</dbReference>
<dbReference type="OrthoDB" id="6132759at2759"/>
<feature type="transmembrane region" description="Helical" evidence="9">
    <location>
        <begin position="245"/>
        <end position="270"/>
    </location>
</feature>
<gene>
    <name evidence="10" type="ORF">DFQ27_005249</name>
</gene>
<keyword evidence="3" id="KW-0813">Transport</keyword>
<keyword evidence="5 9" id="KW-1133">Transmembrane helix</keyword>
<feature type="transmembrane region" description="Helical" evidence="9">
    <location>
        <begin position="198"/>
        <end position="218"/>
    </location>
</feature>
<feature type="transmembrane region" description="Helical" evidence="9">
    <location>
        <begin position="427"/>
        <end position="448"/>
    </location>
</feature>
<evidence type="ECO:0000256" key="5">
    <source>
        <dbReference type="ARBA" id="ARBA00022989"/>
    </source>
</evidence>
<dbReference type="CDD" id="cd11476">
    <property type="entry name" value="SLC5sbd_DUR3"/>
    <property type="match status" value="1"/>
</dbReference>
<dbReference type="Gene3D" id="1.20.1730.10">
    <property type="entry name" value="Sodium/glucose cotransporter"/>
    <property type="match status" value="1"/>
</dbReference>
<dbReference type="Proteomes" id="UP000807716">
    <property type="component" value="Unassembled WGS sequence"/>
</dbReference>
<evidence type="ECO:0000313" key="10">
    <source>
        <dbReference type="EMBL" id="KAG0257235.1"/>
    </source>
</evidence>
<dbReference type="GO" id="GO:0015204">
    <property type="term" value="F:urea transmembrane transporter activity"/>
    <property type="evidence" value="ECO:0007669"/>
    <property type="project" value="InterPro"/>
</dbReference>
<name>A0A9P6Q0U1_9FUNG</name>
<feature type="transmembrane region" description="Helical" evidence="9">
    <location>
        <begin position="89"/>
        <end position="109"/>
    </location>
</feature>
<feature type="transmembrane region" description="Helical" evidence="9">
    <location>
        <begin position="12"/>
        <end position="33"/>
    </location>
</feature>
<feature type="transmembrane region" description="Helical" evidence="9">
    <location>
        <begin position="54"/>
        <end position="74"/>
    </location>
</feature>
<keyword evidence="6 9" id="KW-0472">Membrane</keyword>
<feature type="transmembrane region" description="Helical" evidence="9">
    <location>
        <begin position="164"/>
        <end position="186"/>
    </location>
</feature>
<sequence length="686" mass="72729">MSVDSVLSQGLGYGIVLGFGLVFAGLMTLITLAQKRFLGEKMTSEEYLAAGRSVKPGLVASAVVSSWTWAATLLQSSSVAYRYGIAGPFWYASGASVQVLLFSVIAIELKRKCPSAHTFLELISARYGKQAHIVFLGFALLTNMIVSCMLLLGGSAVVSALTGMNVIAACFLLPLGVILYTLFGGLKATFIADYTHTVVIMIIVLMFSFTAYCTSDLIGSPERMFDLLHEAAVRHPVEGNEEGSYLTMASANGLMFGVINLVSNFGTVFLDQTYYQRAIASAPHTTVKAYLIGGLSWFAIPFTLATTLGISAIALENNPVFPSYPNRLDPHAVSAGLVAPNAAVALLGYGGAVAVLLLVFMAVTSASSAELIAVSSIGTYDIYRTYINPAATGKQLIRVSHIITAVFGFGMGGLAVGLDAIDIDLGYLYNLTGVLVSSAVGPIVFALMWSKQSKIAACVAPVGGLAMSITAWLLTAKLKYGVINMTTTASDHAFVAGNVAALLGGALTSVVLSLLKPDNYDFASTRAVTIVTDDMVCTDSSNEVEDDEKHQVGQSSNSPSSSAEDVTEKKTAAAIVEIRPSSAADAEQAAQDEAKMAKASRFARWSSGVMTLILIVLWPLPMFFSDYVFSKTFYKGWVIMSIIWAICSTLAVTVYPLWESRDAIVTVVTSIGKMIVGGRRRSTGAV</sequence>
<evidence type="ECO:0000313" key="11">
    <source>
        <dbReference type="Proteomes" id="UP000807716"/>
    </source>
</evidence>
<dbReference type="Pfam" id="PF00474">
    <property type="entry name" value="SSF"/>
    <property type="match status" value="1"/>
</dbReference>
<evidence type="ECO:0000256" key="4">
    <source>
        <dbReference type="ARBA" id="ARBA00022692"/>
    </source>
</evidence>
<dbReference type="PANTHER" id="PTHR46154">
    <property type="match status" value="1"/>
</dbReference>
<feature type="transmembrane region" description="Helical" evidence="9">
    <location>
        <begin position="402"/>
        <end position="421"/>
    </location>
</feature>
<organism evidence="10 11">
    <name type="scientific">Actinomortierella ambigua</name>
    <dbReference type="NCBI Taxonomy" id="1343610"/>
    <lineage>
        <taxon>Eukaryota</taxon>
        <taxon>Fungi</taxon>
        <taxon>Fungi incertae sedis</taxon>
        <taxon>Mucoromycota</taxon>
        <taxon>Mortierellomycotina</taxon>
        <taxon>Mortierellomycetes</taxon>
        <taxon>Mortierellales</taxon>
        <taxon>Mortierellaceae</taxon>
        <taxon>Actinomortierella</taxon>
    </lineage>
</organism>
<keyword evidence="4 9" id="KW-0812">Transmembrane</keyword>
<evidence type="ECO:0000256" key="6">
    <source>
        <dbReference type="ARBA" id="ARBA00023136"/>
    </source>
</evidence>
<feature type="transmembrane region" description="Helical" evidence="9">
    <location>
        <begin position="290"/>
        <end position="315"/>
    </location>
</feature>
<reference evidence="10" key="1">
    <citation type="journal article" date="2020" name="Fungal Divers.">
        <title>Resolving the Mortierellaceae phylogeny through synthesis of multi-gene phylogenetics and phylogenomics.</title>
        <authorList>
            <person name="Vandepol N."/>
            <person name="Liber J."/>
            <person name="Desiro A."/>
            <person name="Na H."/>
            <person name="Kennedy M."/>
            <person name="Barry K."/>
            <person name="Grigoriev I.V."/>
            <person name="Miller A.N."/>
            <person name="O'Donnell K."/>
            <person name="Stajich J.E."/>
            <person name="Bonito G."/>
        </authorList>
    </citation>
    <scope>NUCLEOTIDE SEQUENCE</scope>
    <source>
        <strain evidence="10">BC1065</strain>
    </source>
</reference>
<evidence type="ECO:0000256" key="2">
    <source>
        <dbReference type="ARBA" id="ARBA00006434"/>
    </source>
</evidence>
<dbReference type="FunFam" id="1.20.1730.10:FF:000006">
    <property type="entry name" value="Urea active transporter"/>
    <property type="match status" value="1"/>
</dbReference>
<dbReference type="GO" id="GO:0015606">
    <property type="term" value="F:spermidine transmembrane transporter activity"/>
    <property type="evidence" value="ECO:0007669"/>
    <property type="project" value="UniProtKB-ARBA"/>
</dbReference>
<feature type="transmembrane region" description="Helical" evidence="9">
    <location>
        <begin position="605"/>
        <end position="624"/>
    </location>
</feature>
<proteinExistence type="inferred from homology"/>
<evidence type="ECO:0008006" key="12">
    <source>
        <dbReference type="Google" id="ProtNLM"/>
    </source>
</evidence>
<dbReference type="PROSITE" id="PS50283">
    <property type="entry name" value="NA_SOLUT_SYMP_3"/>
    <property type="match status" value="1"/>
</dbReference>
<feature type="transmembrane region" description="Helical" evidence="9">
    <location>
        <begin position="455"/>
        <end position="474"/>
    </location>
</feature>
<feature type="transmembrane region" description="Helical" evidence="9">
    <location>
        <begin position="335"/>
        <end position="363"/>
    </location>
</feature>
<evidence type="ECO:0000256" key="3">
    <source>
        <dbReference type="ARBA" id="ARBA00022448"/>
    </source>
</evidence>
<protein>
    <recommendedName>
        <fullName evidence="12">Urea active transporter</fullName>
    </recommendedName>
</protein>
<feature type="transmembrane region" description="Helical" evidence="9">
    <location>
        <begin position="494"/>
        <end position="515"/>
    </location>
</feature>
<evidence type="ECO:0000256" key="8">
    <source>
        <dbReference type="SAM" id="MobiDB-lite"/>
    </source>
</evidence>
<dbReference type="InterPro" id="IPR038377">
    <property type="entry name" value="Na/Glc_symporter_sf"/>
</dbReference>
<dbReference type="InterPro" id="IPR001734">
    <property type="entry name" value="Na/solute_symporter"/>
</dbReference>
<comment type="similarity">
    <text evidence="2 7">Belongs to the sodium:solute symporter (SSF) (TC 2.A.21) family.</text>
</comment>
<comment type="caution">
    <text evidence="10">The sequence shown here is derived from an EMBL/GenBank/DDBJ whole genome shotgun (WGS) entry which is preliminary data.</text>
</comment>
<evidence type="ECO:0000256" key="7">
    <source>
        <dbReference type="RuleBase" id="RU362091"/>
    </source>
</evidence>
<comment type="subcellular location">
    <subcellularLocation>
        <location evidence="1">Membrane</location>
        <topology evidence="1">Multi-pass membrane protein</topology>
    </subcellularLocation>
</comment>
<evidence type="ECO:0000256" key="1">
    <source>
        <dbReference type="ARBA" id="ARBA00004141"/>
    </source>
</evidence>
<keyword evidence="11" id="KW-1185">Reference proteome</keyword>